<dbReference type="GO" id="GO:0005509">
    <property type="term" value="F:calcium ion binding"/>
    <property type="evidence" value="ECO:0007669"/>
    <property type="project" value="InterPro"/>
</dbReference>
<evidence type="ECO:0000256" key="6">
    <source>
        <dbReference type="ARBA" id="ARBA00022692"/>
    </source>
</evidence>
<evidence type="ECO:0000256" key="15">
    <source>
        <dbReference type="SAM" id="Phobius"/>
    </source>
</evidence>
<dbReference type="EMBL" id="LSRX01001306">
    <property type="protein sequence ID" value="OLP81169.1"/>
    <property type="molecule type" value="Genomic_DNA"/>
</dbReference>
<keyword evidence="14" id="KW-0175">Coiled coil</keyword>
<feature type="transmembrane region" description="Helical" evidence="15">
    <location>
        <begin position="250"/>
        <end position="273"/>
    </location>
</feature>
<dbReference type="InterPro" id="IPR002048">
    <property type="entry name" value="EF_hand_dom"/>
</dbReference>
<evidence type="ECO:0000256" key="14">
    <source>
        <dbReference type="SAM" id="Coils"/>
    </source>
</evidence>
<keyword evidence="12" id="KW-0325">Glycoprotein</keyword>
<dbReference type="PANTHER" id="PTHR45628:SF7">
    <property type="entry name" value="VOLTAGE-DEPENDENT CALCIUM CHANNEL TYPE A SUBUNIT ALPHA-1"/>
    <property type="match status" value="1"/>
</dbReference>
<feature type="transmembrane region" description="Helical" evidence="15">
    <location>
        <begin position="186"/>
        <end position="206"/>
    </location>
</feature>
<dbReference type="Proteomes" id="UP000186817">
    <property type="component" value="Unassembled WGS sequence"/>
</dbReference>
<sequence>MSQSISSWAPGRSRDEPVSFAQLLDQVASRHETEIAELSSQCSALEMEVQRLSSQAHPSHSALSEPCSAPAAQELEIFSEKEEEKETVAPSPTKLINFSALWGHVESMKPDLRRQTSSGLGLKRVWQEGAPRTNLLSHASGAIGDHVNNRCVAWILEIVEWWHSVQEPERSGCLYQIQASRLVRDLSTLVILANAVSITLLTDWILKHPQEGIPDTFQYADLAFVAFFVLEIGLRLCVHRLYFFINDNAMWNIMDFALVVFSLLEISLSWSAGKNGNGTIMYLRVFRLFKFAPILRSLRVITAFRELAMMMESFRSCIAAMFWSLVLLLFLVYMSALLFAQGVTDALTDESIAADEQQEVRNHFGSVVQTMLSLYMAVTGGNDWSLYYHLLQHTGIYQYLFLGYTFFFAFAIYNILTGIFVERAVAANMPDREQQIMQERRKLLEQADELRYLFSCLDLDASGLISLDEFLKCMKNPRIVAYMSSVGVSVHDVEYLFRIVANENDEVEIDRFVDGCMAIKGSATALDMQKQIYHIQQLSQKLKSWEEMYWPVLMHALPSSTPAYDDLRMSL</sequence>
<dbReference type="GO" id="GO:0005891">
    <property type="term" value="C:voltage-gated calcium channel complex"/>
    <property type="evidence" value="ECO:0007669"/>
    <property type="project" value="TreeGrafter"/>
</dbReference>
<feature type="domain" description="EF-hand" evidence="16">
    <location>
        <begin position="445"/>
        <end position="480"/>
    </location>
</feature>
<organism evidence="17 18">
    <name type="scientific">Symbiodinium microadriaticum</name>
    <name type="common">Dinoflagellate</name>
    <name type="synonym">Zooxanthella microadriatica</name>
    <dbReference type="NCBI Taxonomy" id="2951"/>
    <lineage>
        <taxon>Eukaryota</taxon>
        <taxon>Sar</taxon>
        <taxon>Alveolata</taxon>
        <taxon>Dinophyceae</taxon>
        <taxon>Suessiales</taxon>
        <taxon>Symbiodiniaceae</taxon>
        <taxon>Symbiodinium</taxon>
    </lineage>
</organism>
<evidence type="ECO:0000256" key="9">
    <source>
        <dbReference type="ARBA" id="ARBA00022989"/>
    </source>
</evidence>
<keyword evidence="10" id="KW-0406">Ion transport</keyword>
<keyword evidence="8" id="KW-0851">Voltage-gated channel</keyword>
<keyword evidence="4" id="KW-0109">Calcium transport</keyword>
<feature type="coiled-coil region" evidence="14">
    <location>
        <begin position="28"/>
        <end position="55"/>
    </location>
</feature>
<accession>A0A1Q9CDZ9</accession>
<dbReference type="InterPro" id="IPR011992">
    <property type="entry name" value="EF-hand-dom_pair"/>
</dbReference>
<dbReference type="InterPro" id="IPR018247">
    <property type="entry name" value="EF_Hand_1_Ca_BS"/>
</dbReference>
<evidence type="ECO:0000256" key="10">
    <source>
        <dbReference type="ARBA" id="ARBA00023065"/>
    </source>
</evidence>
<comment type="subcellular location">
    <subcellularLocation>
        <location evidence="1">Membrane</location>
        <topology evidence="1">Multi-pass membrane protein</topology>
    </subcellularLocation>
</comment>
<dbReference type="PANTHER" id="PTHR45628">
    <property type="entry name" value="VOLTAGE-DEPENDENT CALCIUM CHANNEL TYPE A SUBUNIT ALPHA-1"/>
    <property type="match status" value="1"/>
</dbReference>
<protein>
    <submittedName>
        <fullName evidence="17">Voltage-dependent T-type calcium channel subunit alpha-1G</fullName>
    </submittedName>
</protein>
<gene>
    <name evidence="17" type="primary">CACNA1G</name>
    <name evidence="17" type="ORF">AK812_SmicGene38320</name>
</gene>
<evidence type="ECO:0000256" key="4">
    <source>
        <dbReference type="ARBA" id="ARBA00022568"/>
    </source>
</evidence>
<dbReference type="AlphaFoldDB" id="A0A1Q9CDZ9"/>
<evidence type="ECO:0000313" key="17">
    <source>
        <dbReference type="EMBL" id="OLP81169.1"/>
    </source>
</evidence>
<evidence type="ECO:0000256" key="7">
    <source>
        <dbReference type="ARBA" id="ARBA00022837"/>
    </source>
</evidence>
<name>A0A1Q9CDZ9_SYMMI</name>
<evidence type="ECO:0000256" key="13">
    <source>
        <dbReference type="ARBA" id="ARBA00023303"/>
    </source>
</evidence>
<dbReference type="PROSITE" id="PS50222">
    <property type="entry name" value="EF_HAND_2"/>
    <property type="match status" value="1"/>
</dbReference>
<dbReference type="Gene3D" id="1.10.287.70">
    <property type="match status" value="1"/>
</dbReference>
<keyword evidence="2" id="KW-0813">Transport</keyword>
<dbReference type="PROSITE" id="PS00018">
    <property type="entry name" value="EF_HAND_1"/>
    <property type="match status" value="1"/>
</dbReference>
<evidence type="ECO:0000256" key="5">
    <source>
        <dbReference type="ARBA" id="ARBA00022673"/>
    </source>
</evidence>
<evidence type="ECO:0000256" key="2">
    <source>
        <dbReference type="ARBA" id="ARBA00022448"/>
    </source>
</evidence>
<comment type="caution">
    <text evidence="17">The sequence shown here is derived from an EMBL/GenBank/DDBJ whole genome shotgun (WGS) entry which is preliminary data.</text>
</comment>
<proteinExistence type="predicted"/>
<dbReference type="SUPFAM" id="SSF81324">
    <property type="entry name" value="Voltage-gated potassium channels"/>
    <property type="match status" value="1"/>
</dbReference>
<evidence type="ECO:0000256" key="11">
    <source>
        <dbReference type="ARBA" id="ARBA00023136"/>
    </source>
</evidence>
<dbReference type="InterPro" id="IPR050599">
    <property type="entry name" value="VDCC_alpha-1_subunit"/>
</dbReference>
<evidence type="ECO:0000256" key="3">
    <source>
        <dbReference type="ARBA" id="ARBA00022553"/>
    </source>
</evidence>
<dbReference type="SUPFAM" id="SSF47473">
    <property type="entry name" value="EF-hand"/>
    <property type="match status" value="1"/>
</dbReference>
<evidence type="ECO:0000256" key="1">
    <source>
        <dbReference type="ARBA" id="ARBA00004141"/>
    </source>
</evidence>
<keyword evidence="7" id="KW-0106">Calcium</keyword>
<dbReference type="GO" id="GO:0098703">
    <property type="term" value="P:calcium ion import across plasma membrane"/>
    <property type="evidence" value="ECO:0007669"/>
    <property type="project" value="TreeGrafter"/>
</dbReference>
<keyword evidence="9 15" id="KW-1133">Transmembrane helix</keyword>
<dbReference type="InterPro" id="IPR005821">
    <property type="entry name" value="Ion_trans_dom"/>
</dbReference>
<feature type="transmembrane region" description="Helical" evidence="15">
    <location>
        <begin position="396"/>
        <end position="416"/>
    </location>
</feature>
<keyword evidence="18" id="KW-1185">Reference proteome</keyword>
<dbReference type="GO" id="GO:0008331">
    <property type="term" value="F:high voltage-gated calcium channel activity"/>
    <property type="evidence" value="ECO:0007669"/>
    <property type="project" value="TreeGrafter"/>
</dbReference>
<evidence type="ECO:0000313" key="18">
    <source>
        <dbReference type="Proteomes" id="UP000186817"/>
    </source>
</evidence>
<keyword evidence="5" id="KW-0107">Calcium channel</keyword>
<feature type="transmembrane region" description="Helical" evidence="15">
    <location>
        <begin position="318"/>
        <end position="340"/>
    </location>
</feature>
<keyword evidence="13" id="KW-0407">Ion channel</keyword>
<reference evidence="17 18" key="1">
    <citation type="submission" date="2016-02" db="EMBL/GenBank/DDBJ databases">
        <title>Genome analysis of coral dinoflagellate symbionts highlights evolutionary adaptations to a symbiotic lifestyle.</title>
        <authorList>
            <person name="Aranda M."/>
            <person name="Li Y."/>
            <person name="Liew Y.J."/>
            <person name="Baumgarten S."/>
            <person name="Simakov O."/>
            <person name="Wilson M."/>
            <person name="Piel J."/>
            <person name="Ashoor H."/>
            <person name="Bougouffa S."/>
            <person name="Bajic V.B."/>
            <person name="Ryu T."/>
            <person name="Ravasi T."/>
            <person name="Bayer T."/>
            <person name="Micklem G."/>
            <person name="Kim H."/>
            <person name="Bhak J."/>
            <person name="Lajeunesse T.C."/>
            <person name="Voolstra C.R."/>
        </authorList>
    </citation>
    <scope>NUCLEOTIDE SEQUENCE [LARGE SCALE GENOMIC DNA]</scope>
    <source>
        <strain evidence="17 18">CCMP2467</strain>
    </source>
</reference>
<dbReference type="Gene3D" id="1.20.120.350">
    <property type="entry name" value="Voltage-gated potassium channels. Chain C"/>
    <property type="match status" value="1"/>
</dbReference>
<dbReference type="Gene3D" id="1.10.238.10">
    <property type="entry name" value="EF-hand"/>
    <property type="match status" value="1"/>
</dbReference>
<dbReference type="Pfam" id="PF00520">
    <property type="entry name" value="Ion_trans"/>
    <property type="match status" value="1"/>
</dbReference>
<evidence type="ECO:0000259" key="16">
    <source>
        <dbReference type="PROSITE" id="PS50222"/>
    </source>
</evidence>
<evidence type="ECO:0000256" key="12">
    <source>
        <dbReference type="ARBA" id="ARBA00023180"/>
    </source>
</evidence>
<evidence type="ECO:0000256" key="8">
    <source>
        <dbReference type="ARBA" id="ARBA00022882"/>
    </source>
</evidence>
<keyword evidence="3" id="KW-0597">Phosphoprotein</keyword>
<dbReference type="InterPro" id="IPR027359">
    <property type="entry name" value="Volt_channel_dom_sf"/>
</dbReference>
<dbReference type="OrthoDB" id="416585at2759"/>
<keyword evidence="6 15" id="KW-0812">Transmembrane</keyword>
<feature type="transmembrane region" description="Helical" evidence="15">
    <location>
        <begin position="218"/>
        <end position="238"/>
    </location>
</feature>
<keyword evidence="11 15" id="KW-0472">Membrane</keyword>